<feature type="transmembrane region" description="Helical" evidence="1">
    <location>
        <begin position="178"/>
        <end position="200"/>
    </location>
</feature>
<protein>
    <recommendedName>
        <fullName evidence="3">Glycosyltransferase RgtA/B/C/D-like domain-containing protein</fullName>
    </recommendedName>
</protein>
<accession>A0A383BVT2</accession>
<feature type="transmembrane region" description="Helical" evidence="1">
    <location>
        <begin position="220"/>
        <end position="239"/>
    </location>
</feature>
<evidence type="ECO:0000313" key="2">
    <source>
        <dbReference type="EMBL" id="SVE24346.1"/>
    </source>
</evidence>
<keyword evidence="1" id="KW-0812">Transmembrane</keyword>
<dbReference type="AlphaFoldDB" id="A0A383BVT2"/>
<sequence>NTQSVTYISSRSSVLAAAFFLGALIIFISGVMKRQHYVVGSGWLQFAGAAICFLLGLMTKLIIITLPAMLFLFHFYFVSSSPFPGWLRGQMKWVLAAAGILILGAVLYGKIQQRHDTELGLLYQAFFRGGLLQAQAGDQTAAAYFLTQTLVVPLEYFRKMLFPFNLSIDSAFLAFNNWGVVSVLFAWSILGVFVLLLIYVSKRDEGPGGMDENFKRWAGFGLAWTGITLLPTSSVVPLLDFSV</sequence>
<keyword evidence="1" id="KW-0472">Membrane</keyword>
<feature type="transmembrane region" description="Helical" evidence="1">
    <location>
        <begin position="43"/>
        <end position="73"/>
    </location>
</feature>
<evidence type="ECO:0008006" key="3">
    <source>
        <dbReference type="Google" id="ProtNLM"/>
    </source>
</evidence>
<feature type="transmembrane region" description="Helical" evidence="1">
    <location>
        <begin position="12"/>
        <end position="31"/>
    </location>
</feature>
<proteinExistence type="predicted"/>
<name>A0A383BVT2_9ZZZZ</name>
<gene>
    <name evidence="2" type="ORF">METZ01_LOCUS477200</name>
</gene>
<evidence type="ECO:0000256" key="1">
    <source>
        <dbReference type="SAM" id="Phobius"/>
    </source>
</evidence>
<feature type="non-terminal residue" evidence="2">
    <location>
        <position position="243"/>
    </location>
</feature>
<keyword evidence="1" id="KW-1133">Transmembrane helix</keyword>
<feature type="non-terminal residue" evidence="2">
    <location>
        <position position="1"/>
    </location>
</feature>
<reference evidence="2" key="1">
    <citation type="submission" date="2018-05" db="EMBL/GenBank/DDBJ databases">
        <authorList>
            <person name="Lanie J.A."/>
            <person name="Ng W.-L."/>
            <person name="Kazmierczak K.M."/>
            <person name="Andrzejewski T.M."/>
            <person name="Davidsen T.M."/>
            <person name="Wayne K.J."/>
            <person name="Tettelin H."/>
            <person name="Glass J.I."/>
            <person name="Rusch D."/>
            <person name="Podicherti R."/>
            <person name="Tsui H.-C.T."/>
            <person name="Winkler M.E."/>
        </authorList>
    </citation>
    <scope>NUCLEOTIDE SEQUENCE</scope>
</reference>
<dbReference type="EMBL" id="UINC01203882">
    <property type="protein sequence ID" value="SVE24346.1"/>
    <property type="molecule type" value="Genomic_DNA"/>
</dbReference>
<organism evidence="2">
    <name type="scientific">marine metagenome</name>
    <dbReference type="NCBI Taxonomy" id="408172"/>
    <lineage>
        <taxon>unclassified sequences</taxon>
        <taxon>metagenomes</taxon>
        <taxon>ecological metagenomes</taxon>
    </lineage>
</organism>
<feature type="transmembrane region" description="Helical" evidence="1">
    <location>
        <begin position="93"/>
        <end position="111"/>
    </location>
</feature>